<comment type="caution">
    <text evidence="9">The sequence shown here is derived from an EMBL/GenBank/DDBJ whole genome shotgun (WGS) entry which is preliminary data.</text>
</comment>
<evidence type="ECO:0000256" key="5">
    <source>
        <dbReference type="ARBA" id="ARBA00022989"/>
    </source>
</evidence>
<dbReference type="GO" id="GO:0005789">
    <property type="term" value="C:endoplasmic reticulum membrane"/>
    <property type="evidence" value="ECO:0007669"/>
    <property type="project" value="TreeGrafter"/>
</dbReference>
<keyword evidence="5 8" id="KW-1133">Transmembrane helix</keyword>
<comment type="subcellular location">
    <subcellularLocation>
        <location evidence="1">Membrane</location>
        <topology evidence="1">Multi-pass membrane protein</topology>
    </subcellularLocation>
</comment>
<evidence type="ECO:0000256" key="8">
    <source>
        <dbReference type="SAM" id="Phobius"/>
    </source>
</evidence>
<dbReference type="EMBL" id="JTDY01000960">
    <property type="protein sequence ID" value="KOB75280.1"/>
    <property type="molecule type" value="Genomic_DNA"/>
</dbReference>
<evidence type="ECO:0000256" key="4">
    <source>
        <dbReference type="ARBA" id="ARBA00022692"/>
    </source>
</evidence>
<dbReference type="GO" id="GO:0000139">
    <property type="term" value="C:Golgi membrane"/>
    <property type="evidence" value="ECO:0007669"/>
    <property type="project" value="TreeGrafter"/>
</dbReference>
<evidence type="ECO:0000313" key="9">
    <source>
        <dbReference type="EMBL" id="KOB75280.1"/>
    </source>
</evidence>
<organism evidence="9 10">
    <name type="scientific">Operophtera brumata</name>
    <name type="common">Winter moth</name>
    <name type="synonym">Phalaena brumata</name>
    <dbReference type="NCBI Taxonomy" id="104452"/>
    <lineage>
        <taxon>Eukaryota</taxon>
        <taxon>Metazoa</taxon>
        <taxon>Ecdysozoa</taxon>
        <taxon>Arthropoda</taxon>
        <taxon>Hexapoda</taxon>
        <taxon>Insecta</taxon>
        <taxon>Pterygota</taxon>
        <taxon>Neoptera</taxon>
        <taxon>Endopterygota</taxon>
        <taxon>Lepidoptera</taxon>
        <taxon>Glossata</taxon>
        <taxon>Ditrysia</taxon>
        <taxon>Geometroidea</taxon>
        <taxon>Geometridae</taxon>
        <taxon>Larentiinae</taxon>
        <taxon>Operophtera</taxon>
    </lineage>
</organism>
<dbReference type="Pfam" id="PF08449">
    <property type="entry name" value="UAA"/>
    <property type="match status" value="1"/>
</dbReference>
<evidence type="ECO:0000256" key="1">
    <source>
        <dbReference type="ARBA" id="ARBA00004141"/>
    </source>
</evidence>
<evidence type="ECO:0000256" key="2">
    <source>
        <dbReference type="ARBA" id="ARBA00010694"/>
    </source>
</evidence>
<dbReference type="Proteomes" id="UP000037510">
    <property type="component" value="Unassembled WGS sequence"/>
</dbReference>
<proteinExistence type="inferred from homology"/>
<feature type="transmembrane region" description="Helical" evidence="8">
    <location>
        <begin position="59"/>
        <end position="78"/>
    </location>
</feature>
<comment type="similarity">
    <text evidence="2">Belongs to the nucleotide-sugar transporter family. SLC35B subfamily.</text>
</comment>
<dbReference type="STRING" id="104452.A0A0L7LIP2"/>
<feature type="transmembrane region" description="Helical" evidence="8">
    <location>
        <begin position="166"/>
        <end position="185"/>
    </location>
</feature>
<dbReference type="AlphaFoldDB" id="A0A0L7LIP2"/>
<accession>A0A0L7LIP2</accession>
<keyword evidence="3" id="KW-0813">Transport</keyword>
<keyword evidence="4 8" id="KW-0812">Transmembrane</keyword>
<evidence type="ECO:0000256" key="7">
    <source>
        <dbReference type="ARBA" id="ARBA00039668"/>
    </source>
</evidence>
<keyword evidence="10" id="KW-1185">Reference proteome</keyword>
<reference evidence="9 10" key="1">
    <citation type="journal article" date="2015" name="Genome Biol. Evol.">
        <title>The genome of winter moth (Operophtera brumata) provides a genomic perspective on sexual dimorphism and phenology.</title>
        <authorList>
            <person name="Derks M.F."/>
            <person name="Smit S."/>
            <person name="Salis L."/>
            <person name="Schijlen E."/>
            <person name="Bossers A."/>
            <person name="Mateman C."/>
            <person name="Pijl A.S."/>
            <person name="de Ridder D."/>
            <person name="Groenen M.A."/>
            <person name="Visser M.E."/>
            <person name="Megens H.J."/>
        </authorList>
    </citation>
    <scope>NUCLEOTIDE SEQUENCE [LARGE SCALE GENOMIC DNA]</scope>
    <source>
        <strain evidence="9">WM2013NL</strain>
        <tissue evidence="9">Head and thorax</tissue>
    </source>
</reference>
<evidence type="ECO:0000256" key="3">
    <source>
        <dbReference type="ARBA" id="ARBA00022448"/>
    </source>
</evidence>
<name>A0A0L7LIP2_OPEBR</name>
<dbReference type="InterPro" id="IPR013657">
    <property type="entry name" value="SCL35B1-4/HUT1"/>
</dbReference>
<evidence type="ECO:0000256" key="6">
    <source>
        <dbReference type="ARBA" id="ARBA00023136"/>
    </source>
</evidence>
<protein>
    <recommendedName>
        <fullName evidence="7">Adenosine 3'-phospho 5'-phosphosulfate transporter 1</fullName>
    </recommendedName>
</protein>
<dbReference type="PANTHER" id="PTHR10778:SF13">
    <property type="entry name" value="ADENOSINE 3'-PHOSPHO 5'-PHOSPHOSULFATE TRANSPORTER 1"/>
    <property type="match status" value="1"/>
</dbReference>
<dbReference type="GO" id="GO:0046964">
    <property type="term" value="F:3'-phosphoadenosine 5'-phosphosulfate transmembrane transporter activity"/>
    <property type="evidence" value="ECO:0007669"/>
    <property type="project" value="TreeGrafter"/>
</dbReference>
<keyword evidence="6 8" id="KW-0472">Membrane</keyword>
<gene>
    <name evidence="9" type="ORF">OBRU01_06213</name>
</gene>
<evidence type="ECO:0000313" key="10">
    <source>
        <dbReference type="Proteomes" id="UP000037510"/>
    </source>
</evidence>
<dbReference type="PANTHER" id="PTHR10778">
    <property type="entry name" value="SOLUTE CARRIER FAMILY 35 MEMBER B"/>
    <property type="match status" value="1"/>
</dbReference>
<feature type="transmembrane region" description="Helical" evidence="8">
    <location>
        <begin position="191"/>
        <end position="207"/>
    </location>
</feature>
<sequence length="240" mass="26400">MVPGAILYKYLQKSNYFDKISSKPPTCLSRSLFACFGPFERLPEGAAAPKREDTARRGAELAFCFTGLMGAYLVWGLLQEKIMTRSYVMQDGSVVRFTDSQLLVLANRLGALLAALARLACTRRPLLAAPLYKFSYCSLTNVLSKSCKVIPVMLMGKLISRNKYELYEYVTAALISAGMVMFIVARVAVGAVGGAGGAALLALYLWCDSFTSSWQAALFKQYELHPLQMLAAVNVFSRKK</sequence>